<dbReference type="AlphaFoldDB" id="A0A285X3V8"/>
<accession>A0A285X3V8</accession>
<evidence type="ECO:0000313" key="2">
    <source>
        <dbReference type="EMBL" id="SOC80050.1"/>
    </source>
</evidence>
<keyword evidence="1" id="KW-0732">Signal</keyword>
<name>A0A285X3V8_9FLAO</name>
<dbReference type="Pfam" id="PF13557">
    <property type="entry name" value="Phenol_MetA_deg"/>
    <property type="match status" value="1"/>
</dbReference>
<sequence length="298" mass="33798">MRICATLITLFFCGSFLATAQYTETINSNRPGHSQGAFAVGPMVLQFEAGGKFGADEHELLQTETDLWGVDYAVRFGFLFEELEINLMGSFLDQTTNYLVGSSNQSYNIRNFDSNTLGVKYLVYDPYKNAGEKKPNLYSWKANQRFDWNVLIPAVSLYAGANFSFGDNPYQYEGEGNFSPRFAVISQNNWGPWVFVINIIADEIGQDYPTYSGIVTLTHSFSPRFAMFGEFQTLISDIYSDEIARGGFAYLFHKNFQADISGLINFKDTPSKWQVAGGISYRFDWHKQDQYLDAQEEL</sequence>
<protein>
    <submittedName>
        <fullName evidence="2">MetA-pathway of phenol degradation</fullName>
    </submittedName>
</protein>
<gene>
    <name evidence="2" type="ORF">SAMN06296241_1594</name>
</gene>
<dbReference type="Proteomes" id="UP000219193">
    <property type="component" value="Unassembled WGS sequence"/>
</dbReference>
<reference evidence="3" key="1">
    <citation type="submission" date="2017-09" db="EMBL/GenBank/DDBJ databases">
        <authorList>
            <person name="Varghese N."/>
            <person name="Submissions S."/>
        </authorList>
    </citation>
    <scope>NUCLEOTIDE SEQUENCE [LARGE SCALE GENOMIC DNA]</scope>
    <source>
        <strain evidence="3">CGMCC 1.12641</strain>
    </source>
</reference>
<evidence type="ECO:0000256" key="1">
    <source>
        <dbReference type="SAM" id="SignalP"/>
    </source>
</evidence>
<feature type="signal peptide" evidence="1">
    <location>
        <begin position="1"/>
        <end position="20"/>
    </location>
</feature>
<evidence type="ECO:0000313" key="3">
    <source>
        <dbReference type="Proteomes" id="UP000219193"/>
    </source>
</evidence>
<dbReference type="OrthoDB" id="1421312at2"/>
<organism evidence="2 3">
    <name type="scientific">Salinimicrobium sediminis</name>
    <dbReference type="NCBI Taxonomy" id="1343891"/>
    <lineage>
        <taxon>Bacteria</taxon>
        <taxon>Pseudomonadati</taxon>
        <taxon>Bacteroidota</taxon>
        <taxon>Flavobacteriia</taxon>
        <taxon>Flavobacteriales</taxon>
        <taxon>Flavobacteriaceae</taxon>
        <taxon>Salinimicrobium</taxon>
    </lineage>
</organism>
<dbReference type="InterPro" id="IPR025737">
    <property type="entry name" value="FApF"/>
</dbReference>
<feature type="chain" id="PRO_5013375433" evidence="1">
    <location>
        <begin position="21"/>
        <end position="298"/>
    </location>
</feature>
<dbReference type="EMBL" id="OCMF01000002">
    <property type="protein sequence ID" value="SOC80050.1"/>
    <property type="molecule type" value="Genomic_DNA"/>
</dbReference>
<proteinExistence type="predicted"/>
<keyword evidence="3" id="KW-1185">Reference proteome</keyword>
<dbReference type="RefSeq" id="WP_097055852.1">
    <property type="nucleotide sequence ID" value="NZ_OCMF01000002.1"/>
</dbReference>